<evidence type="ECO:0000313" key="1">
    <source>
        <dbReference type="EMBL" id="ESS34880.1"/>
    </source>
</evidence>
<reference evidence="1" key="1">
    <citation type="submission" date="2007-03" db="EMBL/GenBank/DDBJ databases">
        <authorList>
            <person name="Paulsen I."/>
        </authorList>
    </citation>
    <scope>NUCLEOTIDE SEQUENCE</scope>
    <source>
        <strain evidence="1">VEG</strain>
    </source>
</reference>
<dbReference type="OMA" id="TWVIAAD"/>
<evidence type="ECO:0000313" key="2">
    <source>
        <dbReference type="Proteomes" id="UP000002226"/>
    </source>
</evidence>
<proteinExistence type="predicted"/>
<dbReference type="OrthoDB" id="10348260at2759"/>
<protein>
    <submittedName>
        <fullName evidence="1">Uncharacterized protein</fullName>
    </submittedName>
</protein>
<sequence length="198" mass="22357">MSKLEKTQDRQHSVRDRRQLTITVRRGPGRSCGGTSSQSPAHTWATWAQSILEQLRSAEKMERVFSSEEKRQKMSMGKFLGRASNTFNRGLYNWWVRLSQLLAVAAFVTTLDVDVQNSLTEEPSCFPAFTWVIAADRDSPFPPSEVQGPPFVRPSVREFRLVHRDEAPFAVGFIKCSFRLVTPVTSDSSNLLYLLGGC</sequence>
<keyword evidence="2" id="KW-1185">Reference proteome</keyword>
<accession>A0A125YS27</accession>
<dbReference type="AlphaFoldDB" id="A0A125YS27"/>
<dbReference type="EMBL" id="AAYL02000044">
    <property type="protein sequence ID" value="ESS34880.1"/>
    <property type="molecule type" value="Genomic_DNA"/>
</dbReference>
<dbReference type="Proteomes" id="UP000002226">
    <property type="component" value="Unassembled WGS sequence"/>
</dbReference>
<name>A0A125YS27_TOXGV</name>
<comment type="caution">
    <text evidence="1">The sequence shown here is derived from an EMBL/GenBank/DDBJ whole genome shotgun (WGS) entry which is preliminary data.</text>
</comment>
<gene>
    <name evidence="1" type="ORF">TGVEG_311485</name>
</gene>
<dbReference type="VEuPathDB" id="ToxoDB:TGVEG_311485"/>
<organism evidence="1 2">
    <name type="scientific">Toxoplasma gondii (strain ATCC 50861 / VEG)</name>
    <dbReference type="NCBI Taxonomy" id="432359"/>
    <lineage>
        <taxon>Eukaryota</taxon>
        <taxon>Sar</taxon>
        <taxon>Alveolata</taxon>
        <taxon>Apicomplexa</taxon>
        <taxon>Conoidasida</taxon>
        <taxon>Coccidia</taxon>
        <taxon>Eucoccidiorida</taxon>
        <taxon>Eimeriorina</taxon>
        <taxon>Sarcocystidae</taxon>
        <taxon>Toxoplasma</taxon>
    </lineage>
</organism>